<evidence type="ECO:0000313" key="3">
    <source>
        <dbReference type="Proteomes" id="UP000070675"/>
    </source>
</evidence>
<feature type="signal peptide" evidence="1">
    <location>
        <begin position="1"/>
        <end position="24"/>
    </location>
</feature>
<dbReference type="RefSeq" id="WP_197414543.1">
    <property type="nucleotide sequence ID" value="NZ_KQ959487.1"/>
</dbReference>
<reference evidence="3" key="1">
    <citation type="submission" date="2016-01" db="EMBL/GenBank/DDBJ databases">
        <authorList>
            <person name="Mitreva M."/>
            <person name="Pepin K.H."/>
            <person name="Mihindukulasuriya K.A."/>
            <person name="Fulton R."/>
            <person name="Fronick C."/>
            <person name="O'Laughlin M."/>
            <person name="Miner T."/>
            <person name="Herter B."/>
            <person name="Rosa B.A."/>
            <person name="Cordes M."/>
            <person name="Tomlinson C."/>
            <person name="Wollam A."/>
            <person name="Palsikar V.B."/>
            <person name="Mardis E.R."/>
            <person name="Wilson R.K."/>
        </authorList>
    </citation>
    <scope>NUCLEOTIDE SEQUENCE [LARGE SCALE GENOMIC DNA]</scope>
    <source>
        <strain evidence="3">DNF00019</strain>
    </source>
</reference>
<comment type="caution">
    <text evidence="2">The sequence shown here is derived from an EMBL/GenBank/DDBJ whole genome shotgun (WGS) entry which is preliminary data.</text>
</comment>
<proteinExistence type="predicted"/>
<accession>A0A133XW88</accession>
<protein>
    <submittedName>
        <fullName evidence="2">Uncharacterized protein</fullName>
    </submittedName>
</protein>
<dbReference type="Proteomes" id="UP000070675">
    <property type="component" value="Unassembled WGS sequence"/>
</dbReference>
<keyword evidence="3" id="KW-1185">Reference proteome</keyword>
<feature type="chain" id="PRO_5038925701" evidence="1">
    <location>
        <begin position="25"/>
        <end position="72"/>
    </location>
</feature>
<dbReference type="EMBL" id="LSCR01000006">
    <property type="protein sequence ID" value="KXB35198.1"/>
    <property type="molecule type" value="Genomic_DNA"/>
</dbReference>
<dbReference type="STRING" id="1393034.HMPREF3192_00563"/>
<gene>
    <name evidence="2" type="ORF">HMPREF3192_00563</name>
</gene>
<name>A0A133XW88_9ACTN</name>
<sequence length="72" mass="7693">MRKPWLACLTLAAALSISALSGCAKSSETPDFSGYTEIAELATVECTFHNVAEVYNDGTNMLFGINVGYKKA</sequence>
<dbReference type="PATRIC" id="fig|1393034.3.peg.545"/>
<dbReference type="AlphaFoldDB" id="A0A133XW88"/>
<dbReference type="PROSITE" id="PS51257">
    <property type="entry name" value="PROKAR_LIPOPROTEIN"/>
    <property type="match status" value="1"/>
</dbReference>
<organism evidence="2 3">
    <name type="scientific">Atopobium deltae</name>
    <dbReference type="NCBI Taxonomy" id="1393034"/>
    <lineage>
        <taxon>Bacteria</taxon>
        <taxon>Bacillati</taxon>
        <taxon>Actinomycetota</taxon>
        <taxon>Coriobacteriia</taxon>
        <taxon>Coriobacteriales</taxon>
        <taxon>Atopobiaceae</taxon>
        <taxon>Atopobium</taxon>
    </lineage>
</organism>
<evidence type="ECO:0000256" key="1">
    <source>
        <dbReference type="SAM" id="SignalP"/>
    </source>
</evidence>
<keyword evidence="1" id="KW-0732">Signal</keyword>
<evidence type="ECO:0000313" key="2">
    <source>
        <dbReference type="EMBL" id="KXB35198.1"/>
    </source>
</evidence>